<protein>
    <recommendedName>
        <fullName evidence="2">F-box domain-containing protein</fullName>
    </recommendedName>
</protein>
<dbReference type="PROSITE" id="PS50181">
    <property type="entry name" value="FBOX"/>
    <property type="match status" value="1"/>
</dbReference>
<dbReference type="Pfam" id="PF12937">
    <property type="entry name" value="F-box-like"/>
    <property type="match status" value="1"/>
</dbReference>
<feature type="region of interest" description="Disordered" evidence="1">
    <location>
        <begin position="1"/>
        <end position="27"/>
    </location>
</feature>
<evidence type="ECO:0000313" key="4">
    <source>
        <dbReference type="Proteomes" id="UP001310594"/>
    </source>
</evidence>
<dbReference type="Gene3D" id="1.20.1280.50">
    <property type="match status" value="1"/>
</dbReference>
<organism evidence="3 4">
    <name type="scientific">Elasticomyces elasticus</name>
    <dbReference type="NCBI Taxonomy" id="574655"/>
    <lineage>
        <taxon>Eukaryota</taxon>
        <taxon>Fungi</taxon>
        <taxon>Dikarya</taxon>
        <taxon>Ascomycota</taxon>
        <taxon>Pezizomycotina</taxon>
        <taxon>Dothideomycetes</taxon>
        <taxon>Dothideomycetidae</taxon>
        <taxon>Mycosphaerellales</taxon>
        <taxon>Teratosphaeriaceae</taxon>
        <taxon>Elasticomyces</taxon>
    </lineage>
</organism>
<gene>
    <name evidence="3" type="ORF">LTR97_007347</name>
</gene>
<evidence type="ECO:0000313" key="3">
    <source>
        <dbReference type="EMBL" id="KAK5697212.1"/>
    </source>
</evidence>
<feature type="compositionally biased region" description="Polar residues" evidence="1">
    <location>
        <begin position="1"/>
        <end position="17"/>
    </location>
</feature>
<proteinExistence type="predicted"/>
<name>A0AAN7W300_9PEZI</name>
<reference evidence="3" key="1">
    <citation type="submission" date="2023-08" db="EMBL/GenBank/DDBJ databases">
        <title>Black Yeasts Isolated from many extreme environments.</title>
        <authorList>
            <person name="Coleine C."/>
            <person name="Stajich J.E."/>
            <person name="Selbmann L."/>
        </authorList>
    </citation>
    <scope>NUCLEOTIDE SEQUENCE</scope>
    <source>
        <strain evidence="3">CCFEE 5810</strain>
    </source>
</reference>
<dbReference type="SUPFAM" id="SSF81383">
    <property type="entry name" value="F-box domain"/>
    <property type="match status" value="1"/>
</dbReference>
<dbReference type="InterPro" id="IPR001810">
    <property type="entry name" value="F-box_dom"/>
</dbReference>
<dbReference type="AlphaFoldDB" id="A0AAN7W300"/>
<dbReference type="CDD" id="cd09917">
    <property type="entry name" value="F-box_SF"/>
    <property type="match status" value="1"/>
</dbReference>
<sequence length="127" mass="14479">MYSAAIKNTMQSFSGTPQPLPAEQTRSSDLLSTLPTELQDQIFAALSIPDLLRLHTTSRELYKHIRGELDRLGKHIIKHERLRLEAAFLNRDVKLDTQLLTALVQFDKSYDLYSDSKGEYNSSNANR</sequence>
<comment type="caution">
    <text evidence="3">The sequence shown here is derived from an EMBL/GenBank/DDBJ whole genome shotgun (WGS) entry which is preliminary data.</text>
</comment>
<dbReference type="EMBL" id="JAVRQU010000011">
    <property type="protein sequence ID" value="KAK5697212.1"/>
    <property type="molecule type" value="Genomic_DNA"/>
</dbReference>
<dbReference type="Proteomes" id="UP001310594">
    <property type="component" value="Unassembled WGS sequence"/>
</dbReference>
<evidence type="ECO:0000259" key="2">
    <source>
        <dbReference type="PROSITE" id="PS50181"/>
    </source>
</evidence>
<accession>A0AAN7W300</accession>
<evidence type="ECO:0000256" key="1">
    <source>
        <dbReference type="SAM" id="MobiDB-lite"/>
    </source>
</evidence>
<dbReference type="InterPro" id="IPR036047">
    <property type="entry name" value="F-box-like_dom_sf"/>
</dbReference>
<feature type="domain" description="F-box" evidence="2">
    <location>
        <begin position="28"/>
        <end position="76"/>
    </location>
</feature>